<dbReference type="Proteomes" id="UP001153321">
    <property type="component" value="Chromosome 6"/>
</dbReference>
<evidence type="ECO:0000256" key="1">
    <source>
        <dbReference type="ARBA" id="ARBA00022574"/>
    </source>
</evidence>
<feature type="compositionally biased region" description="Basic and acidic residues" evidence="3">
    <location>
        <begin position="194"/>
        <end position="207"/>
    </location>
</feature>
<dbReference type="SUPFAM" id="SSF81383">
    <property type="entry name" value="F-box domain"/>
    <property type="match status" value="1"/>
</dbReference>
<evidence type="ECO:0008006" key="6">
    <source>
        <dbReference type="Google" id="ProtNLM"/>
    </source>
</evidence>
<reference evidence="4" key="1">
    <citation type="submission" date="2022-02" db="EMBL/GenBank/DDBJ databases">
        <authorList>
            <person name="King R."/>
        </authorList>
    </citation>
    <scope>NUCLEOTIDE SEQUENCE</scope>
</reference>
<dbReference type="Gene3D" id="1.20.1280.50">
    <property type="match status" value="1"/>
</dbReference>
<protein>
    <recommendedName>
        <fullName evidence="6">F-box domain-containing protein</fullName>
    </recommendedName>
</protein>
<dbReference type="PANTHER" id="PTHR19872">
    <property type="entry name" value="UBIQUITIN LIGASE SPECIFICITY FACTOR/HREP PROTEIN"/>
    <property type="match status" value="1"/>
</dbReference>
<keyword evidence="2" id="KW-0677">Repeat</keyword>
<dbReference type="InterPro" id="IPR036047">
    <property type="entry name" value="F-box-like_dom_sf"/>
</dbReference>
<gene>
    <name evidence="4" type="ORF">SPLIT_LOCUS10733</name>
</gene>
<accession>A0A9P0N8L4</accession>
<dbReference type="InterPro" id="IPR051075">
    <property type="entry name" value="SCF_subunit_WD-repeat"/>
</dbReference>
<dbReference type="PANTHER" id="PTHR19872:SF7">
    <property type="entry name" value="F-BOX AND WD REPEAT DOMAIN CONTAINING PROTEIN 10B-RELATED"/>
    <property type="match status" value="1"/>
</dbReference>
<evidence type="ECO:0000256" key="3">
    <source>
        <dbReference type="SAM" id="MobiDB-lite"/>
    </source>
</evidence>
<evidence type="ECO:0000256" key="2">
    <source>
        <dbReference type="ARBA" id="ARBA00022737"/>
    </source>
</evidence>
<name>A0A9P0N8L4_SPOLI</name>
<dbReference type="AlphaFoldDB" id="A0A9P0N8L4"/>
<sequence length="543" mass="62293">MFDHNKIPRVTSFGELTKQVHLINDLILADMTCEDVDNSKEAVRFSKHLLATKYWFARISYSNKKRYLLALLHDMRSAWALSLLLKSMWNCRPKDAVLSTSERNVYTSYDQVPMDHNRTALPGPTLAQVMKNDRIWFLSLDPESQALVLSELMTVAGGPAMWEVLKLARTLFERNRELMLKNIQECIVVNDQNQKSKHDSTQTHDSIESPVTAPTPGEANKVLNANLASWNATIKSMRDSLKLEEIEMIFNDGSKRKIWKVNRVKPEVTETVDFIQMLPSSIGKKVLSFLPRAQLGDYAKVNKYWAYLVEELKAELATRAKINTDFDKFHELLLRHDTSLEFYASHDDQAAPPSSQGWSLAPSKGRQPLPSMRASERSAGAYSLRYFLPSKLVRPIIVQKPIRNMADLSERLERRGATDENIWKWCNCILAHAKKIKQIRERMEDEDGVLCLGNNVHFPCPLMKVSMEIPLIPPLYQDPIISTSAKPRRNLSECAFVHVPKEITKRFSLWTRDLSTLYRVFKIPSYLNPELPTVTLPPKFHDT</sequence>
<evidence type="ECO:0000313" key="4">
    <source>
        <dbReference type="EMBL" id="CAH1645381.1"/>
    </source>
</evidence>
<keyword evidence="1" id="KW-0853">WD repeat</keyword>
<feature type="region of interest" description="Disordered" evidence="3">
    <location>
        <begin position="347"/>
        <end position="374"/>
    </location>
</feature>
<evidence type="ECO:0000313" key="5">
    <source>
        <dbReference type="Proteomes" id="UP001153321"/>
    </source>
</evidence>
<organism evidence="4 5">
    <name type="scientific">Spodoptera littoralis</name>
    <name type="common">Egyptian cotton leafworm</name>
    <dbReference type="NCBI Taxonomy" id="7109"/>
    <lineage>
        <taxon>Eukaryota</taxon>
        <taxon>Metazoa</taxon>
        <taxon>Ecdysozoa</taxon>
        <taxon>Arthropoda</taxon>
        <taxon>Hexapoda</taxon>
        <taxon>Insecta</taxon>
        <taxon>Pterygota</taxon>
        <taxon>Neoptera</taxon>
        <taxon>Endopterygota</taxon>
        <taxon>Lepidoptera</taxon>
        <taxon>Glossata</taxon>
        <taxon>Ditrysia</taxon>
        <taxon>Noctuoidea</taxon>
        <taxon>Noctuidae</taxon>
        <taxon>Amphipyrinae</taxon>
        <taxon>Spodoptera</taxon>
    </lineage>
</organism>
<dbReference type="EMBL" id="LR824537">
    <property type="protein sequence ID" value="CAH1645381.1"/>
    <property type="molecule type" value="Genomic_DNA"/>
</dbReference>
<proteinExistence type="predicted"/>
<feature type="region of interest" description="Disordered" evidence="3">
    <location>
        <begin position="194"/>
        <end position="215"/>
    </location>
</feature>
<keyword evidence="5" id="KW-1185">Reference proteome</keyword>